<evidence type="ECO:0000313" key="2">
    <source>
        <dbReference type="Proteomes" id="UP000694544"/>
    </source>
</evidence>
<proteinExistence type="predicted"/>
<evidence type="ECO:0000313" key="1">
    <source>
        <dbReference type="Ensembl" id="ENSMMSP00000028854.1"/>
    </source>
</evidence>
<accession>A0A8C6MIH7</accession>
<dbReference type="Ensembl" id="ENSMMST00000031781.1">
    <property type="protein sequence ID" value="ENSMMSP00000028854.1"/>
    <property type="gene ID" value="ENSMMSG00000021638.1"/>
</dbReference>
<name>A0A8C6MIH7_MOSMO</name>
<keyword evidence="2" id="KW-1185">Reference proteome</keyword>
<dbReference type="AlphaFoldDB" id="A0A8C6MIH7"/>
<reference evidence="1" key="1">
    <citation type="submission" date="2025-08" db="UniProtKB">
        <authorList>
            <consortium name="Ensembl"/>
        </authorList>
    </citation>
    <scope>IDENTIFICATION</scope>
</reference>
<organism evidence="1 2">
    <name type="scientific">Moschus moschiferus</name>
    <name type="common">Siberian musk deer</name>
    <name type="synonym">Moschus sibiricus</name>
    <dbReference type="NCBI Taxonomy" id="68415"/>
    <lineage>
        <taxon>Eukaryota</taxon>
        <taxon>Metazoa</taxon>
        <taxon>Chordata</taxon>
        <taxon>Craniata</taxon>
        <taxon>Vertebrata</taxon>
        <taxon>Euteleostomi</taxon>
        <taxon>Mammalia</taxon>
        <taxon>Eutheria</taxon>
        <taxon>Laurasiatheria</taxon>
        <taxon>Artiodactyla</taxon>
        <taxon>Ruminantia</taxon>
        <taxon>Pecora</taxon>
        <taxon>Moschidae</taxon>
        <taxon>Moschus</taxon>
    </lineage>
</organism>
<dbReference type="Proteomes" id="UP000694544">
    <property type="component" value="Unplaced"/>
</dbReference>
<dbReference type="GeneTree" id="ENSGT01120000276610"/>
<protein>
    <submittedName>
        <fullName evidence="1">Uncharacterized protein</fullName>
    </submittedName>
</protein>
<sequence length="84" mass="9008">MSSGQQQPPPPRRVTNVGSLQLTPQENESLFTFLGKKCVVSGRDPRLAGCSPWSCWNGLSTCSVVIFPMPEVSGVGRSGTETQI</sequence>
<reference evidence="1" key="2">
    <citation type="submission" date="2025-09" db="UniProtKB">
        <authorList>
            <consortium name="Ensembl"/>
        </authorList>
    </citation>
    <scope>IDENTIFICATION</scope>
</reference>